<evidence type="ECO:0000313" key="1">
    <source>
        <dbReference type="EMBL" id="XBV85552.1"/>
    </source>
</evidence>
<proteinExistence type="predicted"/>
<dbReference type="EMBL" id="CP158299">
    <property type="protein sequence ID" value="XBV85552.1"/>
    <property type="molecule type" value="Genomic_DNA"/>
</dbReference>
<gene>
    <name evidence="1" type="ORF">ABOD76_19305</name>
</gene>
<organism evidence="1">
    <name type="scientific">Deinococcus sonorensis KR-87</name>
    <dbReference type="NCBI Taxonomy" id="694439"/>
    <lineage>
        <taxon>Bacteria</taxon>
        <taxon>Thermotogati</taxon>
        <taxon>Deinococcota</taxon>
        <taxon>Deinococci</taxon>
        <taxon>Deinococcales</taxon>
        <taxon>Deinococcaceae</taxon>
        <taxon>Deinococcus</taxon>
    </lineage>
</organism>
<sequence length="100" mass="10758">MKVLLDGAWKGDVTDPGRTFVGTLRTGGLPGTAEGHAVQVVFQSAPERVQKPGQHGQYLLSCGERRWALSHFARSDVSDPGTRDEGRPQAWVAEVLDASS</sequence>
<name>A0AAU7UAC3_9DEIO</name>
<protein>
    <submittedName>
        <fullName evidence="1">Uncharacterized protein</fullName>
    </submittedName>
</protein>
<accession>A0AAU7UAC3</accession>
<dbReference type="RefSeq" id="WP_350243589.1">
    <property type="nucleotide sequence ID" value="NZ_CP158299.1"/>
</dbReference>
<reference evidence="1" key="1">
    <citation type="submission" date="2024-06" db="EMBL/GenBank/DDBJ databases">
        <title>Draft Genome Sequence of Deinococcus sonorensis Type Strain KR-87, a Biofilm Producing Representative of the Genus Deinococcus.</title>
        <authorList>
            <person name="Boren L.S."/>
            <person name="Grosso R.A."/>
            <person name="Hugenberg-Cox A.N."/>
            <person name="Hill J.T.E."/>
            <person name="Albert C.M."/>
            <person name="Tuohy J.M."/>
        </authorList>
    </citation>
    <scope>NUCLEOTIDE SEQUENCE</scope>
    <source>
        <strain evidence="1">KR-87</strain>
    </source>
</reference>
<dbReference type="AlphaFoldDB" id="A0AAU7UAC3"/>
<dbReference type="KEGG" id="dsc:ABOD76_19305"/>